<keyword evidence="3" id="KW-1185">Reference proteome</keyword>
<feature type="domain" description="BioF2-like acetyltransferase" evidence="1">
    <location>
        <begin position="207"/>
        <end position="335"/>
    </location>
</feature>
<sequence>MSTISFAGKFPDSSPLQSYGRAFSSRHQIDENFYVEVVDSVSGLLGYLEDWHQLISFCSISNAFYEPYFLLTALQTLHHNPKLRFIFVYRQNTNFDSAHELCGFFPLESAQIEKYPRSGWKLITNSLSFSCDPLIRAGFEIEVILAFIKWSKAAHCSIIELPCVSAEGAFQSSLDFVLKALSITPFILKTSRRSCLKRDSADWDGRNIRRDVNRKRRRLAEQGQLEFRVLKSLHQLADWQKGFLSLEERGWKGQKGTALNQNPSQRSFFMTATRQAFERNKFQMLGLFLDEKPIAFKCNLISGKNGYAWKIAFDEDYARYSPGLLLEYDFIDFFKNQTELNVIDSCATPGHPLFARIWPDQLSRQTVFVPTGMLLSKMYCSTRPLMRSLKRKLLAKPS</sequence>
<dbReference type="SUPFAM" id="SSF55729">
    <property type="entry name" value="Acyl-CoA N-acyltransferases (Nat)"/>
    <property type="match status" value="1"/>
</dbReference>
<evidence type="ECO:0000259" key="1">
    <source>
        <dbReference type="Pfam" id="PF13480"/>
    </source>
</evidence>
<dbReference type="InterPro" id="IPR038740">
    <property type="entry name" value="BioF2-like_GNAT_dom"/>
</dbReference>
<dbReference type="Proteomes" id="UP000316095">
    <property type="component" value="Unassembled WGS sequence"/>
</dbReference>
<dbReference type="AlphaFoldDB" id="A0A5C5XE89"/>
<proteinExistence type="predicted"/>
<accession>A0A5C5XE89</accession>
<organism evidence="2 3">
    <name type="scientific">Rubinisphaera italica</name>
    <dbReference type="NCBI Taxonomy" id="2527969"/>
    <lineage>
        <taxon>Bacteria</taxon>
        <taxon>Pseudomonadati</taxon>
        <taxon>Planctomycetota</taxon>
        <taxon>Planctomycetia</taxon>
        <taxon>Planctomycetales</taxon>
        <taxon>Planctomycetaceae</taxon>
        <taxon>Rubinisphaera</taxon>
    </lineage>
</organism>
<dbReference type="RefSeq" id="WP_165441705.1">
    <property type="nucleotide sequence ID" value="NZ_SJPG01000001.1"/>
</dbReference>
<protein>
    <recommendedName>
        <fullName evidence="1">BioF2-like acetyltransferase domain-containing protein</fullName>
    </recommendedName>
</protein>
<reference evidence="2 3" key="1">
    <citation type="submission" date="2019-02" db="EMBL/GenBank/DDBJ databases">
        <title>Deep-cultivation of Planctomycetes and their phenomic and genomic characterization uncovers novel biology.</title>
        <authorList>
            <person name="Wiegand S."/>
            <person name="Jogler M."/>
            <person name="Boedeker C."/>
            <person name="Pinto D."/>
            <person name="Vollmers J."/>
            <person name="Rivas-Marin E."/>
            <person name="Kohn T."/>
            <person name="Peeters S.H."/>
            <person name="Heuer A."/>
            <person name="Rast P."/>
            <person name="Oberbeckmann S."/>
            <person name="Bunk B."/>
            <person name="Jeske O."/>
            <person name="Meyerdierks A."/>
            <person name="Storesund J.E."/>
            <person name="Kallscheuer N."/>
            <person name="Luecker S."/>
            <person name="Lage O.M."/>
            <person name="Pohl T."/>
            <person name="Merkel B.J."/>
            <person name="Hornburger P."/>
            <person name="Mueller R.-W."/>
            <person name="Bruemmer F."/>
            <person name="Labrenz M."/>
            <person name="Spormann A.M."/>
            <person name="Op Den Camp H."/>
            <person name="Overmann J."/>
            <person name="Amann R."/>
            <person name="Jetten M.S.M."/>
            <person name="Mascher T."/>
            <person name="Medema M.H."/>
            <person name="Devos D.P."/>
            <person name="Kaster A.-K."/>
            <person name="Ovreas L."/>
            <person name="Rohde M."/>
            <person name="Galperin M.Y."/>
            <person name="Jogler C."/>
        </authorList>
    </citation>
    <scope>NUCLEOTIDE SEQUENCE [LARGE SCALE GENOMIC DNA]</scope>
    <source>
        <strain evidence="2 3">Pan54</strain>
    </source>
</reference>
<evidence type="ECO:0000313" key="3">
    <source>
        <dbReference type="Proteomes" id="UP000316095"/>
    </source>
</evidence>
<name>A0A5C5XE89_9PLAN</name>
<gene>
    <name evidence="2" type="ORF">Pan54_21620</name>
</gene>
<comment type="caution">
    <text evidence="2">The sequence shown here is derived from an EMBL/GenBank/DDBJ whole genome shotgun (WGS) entry which is preliminary data.</text>
</comment>
<dbReference type="Pfam" id="PF13480">
    <property type="entry name" value="Acetyltransf_6"/>
    <property type="match status" value="1"/>
</dbReference>
<evidence type="ECO:0000313" key="2">
    <source>
        <dbReference type="EMBL" id="TWT61426.1"/>
    </source>
</evidence>
<dbReference type="InterPro" id="IPR016181">
    <property type="entry name" value="Acyl_CoA_acyltransferase"/>
</dbReference>
<dbReference type="Gene3D" id="3.40.630.30">
    <property type="match status" value="1"/>
</dbReference>
<dbReference type="EMBL" id="SJPG01000001">
    <property type="protein sequence ID" value="TWT61426.1"/>
    <property type="molecule type" value="Genomic_DNA"/>
</dbReference>